<accession>A0A2J6T9C0</accession>
<feature type="domain" description="FAD-binding PCMH-type" evidence="5">
    <location>
        <begin position="31"/>
        <end position="202"/>
    </location>
</feature>
<dbReference type="GO" id="GO:0071949">
    <property type="term" value="F:FAD binding"/>
    <property type="evidence" value="ECO:0007669"/>
    <property type="project" value="InterPro"/>
</dbReference>
<name>A0A2J6T9C0_9HELO</name>
<dbReference type="Gene3D" id="3.30.465.10">
    <property type="match status" value="1"/>
</dbReference>
<dbReference type="SUPFAM" id="SSF56176">
    <property type="entry name" value="FAD-binding/transporter-associated domain-like"/>
    <property type="match status" value="1"/>
</dbReference>
<dbReference type="PANTHER" id="PTHR42973:SF53">
    <property type="entry name" value="FAD-BINDING PCMH-TYPE DOMAIN-CONTAINING PROTEIN-RELATED"/>
    <property type="match status" value="1"/>
</dbReference>
<dbReference type="GO" id="GO:0016491">
    <property type="term" value="F:oxidoreductase activity"/>
    <property type="evidence" value="ECO:0007669"/>
    <property type="project" value="UniProtKB-KW"/>
</dbReference>
<keyword evidence="4" id="KW-0560">Oxidoreductase</keyword>
<dbReference type="Proteomes" id="UP000235371">
    <property type="component" value="Unassembled WGS sequence"/>
</dbReference>
<evidence type="ECO:0000256" key="3">
    <source>
        <dbReference type="ARBA" id="ARBA00022827"/>
    </source>
</evidence>
<reference evidence="6 7" key="1">
    <citation type="submission" date="2016-04" db="EMBL/GenBank/DDBJ databases">
        <title>A degradative enzymes factory behind the ericoid mycorrhizal symbiosis.</title>
        <authorList>
            <consortium name="DOE Joint Genome Institute"/>
            <person name="Martino E."/>
            <person name="Morin E."/>
            <person name="Grelet G."/>
            <person name="Kuo A."/>
            <person name="Kohler A."/>
            <person name="Daghino S."/>
            <person name="Barry K."/>
            <person name="Choi C."/>
            <person name="Cichocki N."/>
            <person name="Clum A."/>
            <person name="Copeland A."/>
            <person name="Hainaut M."/>
            <person name="Haridas S."/>
            <person name="Labutti K."/>
            <person name="Lindquist E."/>
            <person name="Lipzen A."/>
            <person name="Khouja H.-R."/>
            <person name="Murat C."/>
            <person name="Ohm R."/>
            <person name="Olson A."/>
            <person name="Spatafora J."/>
            <person name="Veneault-Fourrey C."/>
            <person name="Henrissat B."/>
            <person name="Grigoriev I."/>
            <person name="Martin F."/>
            <person name="Perotto S."/>
        </authorList>
    </citation>
    <scope>NUCLEOTIDE SEQUENCE [LARGE SCALE GENOMIC DNA]</scope>
    <source>
        <strain evidence="6 7">E</strain>
    </source>
</reference>
<keyword evidence="3" id="KW-0274">FAD</keyword>
<dbReference type="Pfam" id="PF01565">
    <property type="entry name" value="FAD_binding_4"/>
    <property type="match status" value="1"/>
</dbReference>
<dbReference type="AlphaFoldDB" id="A0A2J6T9C0"/>
<dbReference type="InterPro" id="IPR006094">
    <property type="entry name" value="Oxid_FAD_bind_N"/>
</dbReference>
<dbReference type="InterPro" id="IPR016166">
    <property type="entry name" value="FAD-bd_PCMH"/>
</dbReference>
<dbReference type="EMBL" id="KZ613813">
    <property type="protein sequence ID" value="PMD59598.1"/>
    <property type="molecule type" value="Genomic_DNA"/>
</dbReference>
<dbReference type="STRING" id="1095630.A0A2J6T9C0"/>
<sequence length="508" mass="56218">MELVNVLESEKVHYNSLPDDFKDSFHCNRQRDVVPACVVHPLTPGDVSAAVKTISKHNCHFAIKSGGHAMFEGASNADGGITIDLKHLDTLELSVDGQTARVGPGQRWGRVYEFFEEKGKVVVGGRVSNVGVGGFLLGGGISFLGRKYGWASDNVRNYEVVLANGSISNVNYESHPDLYWALRGGAGNFGIVTAFDLEAYELGPVWGGNNIHVLSDPLARRTTLGIQRPFSFSLRYLIQSLCQLGIQVATLLGRSTTSTAMIEALEDMILNEKGDESYFQYFLAFSYFQTPGVVAANVLHVHSAQPAPSSKPLAMLDLQAIGKPAYSTSSVRSLRSMVQEFDPYNVPGFRFIFHEITLRFNATVFQQIFDLFLEEIEAVKDLPGMFPTIVMQPISEIVRVGNNKNGGNPFGFSDDDGPICVLSICPQWNRAEDDEAVKASVARLSEMTMVLLEKEGLLHRWVYPNYASEVQDVFAGYGEENRGKMKKIQRKYDPEGVFDRLQPGYFKV</sequence>
<dbReference type="InterPro" id="IPR016169">
    <property type="entry name" value="FAD-bd_PCMH_sub2"/>
</dbReference>
<evidence type="ECO:0000256" key="2">
    <source>
        <dbReference type="ARBA" id="ARBA00022630"/>
    </source>
</evidence>
<protein>
    <submittedName>
        <fullName evidence="6">FAD-binding domain-containing protein</fullName>
    </submittedName>
</protein>
<evidence type="ECO:0000313" key="6">
    <source>
        <dbReference type="EMBL" id="PMD59598.1"/>
    </source>
</evidence>
<keyword evidence="7" id="KW-1185">Reference proteome</keyword>
<comment type="similarity">
    <text evidence="1">Belongs to the oxygen-dependent FAD-linked oxidoreductase family.</text>
</comment>
<keyword evidence="2" id="KW-0285">Flavoprotein</keyword>
<dbReference type="PANTHER" id="PTHR42973">
    <property type="entry name" value="BINDING OXIDOREDUCTASE, PUTATIVE (AFU_ORTHOLOGUE AFUA_1G17690)-RELATED"/>
    <property type="match status" value="1"/>
</dbReference>
<gene>
    <name evidence="6" type="ORF">K444DRAFT_589983</name>
</gene>
<evidence type="ECO:0000313" key="7">
    <source>
        <dbReference type="Proteomes" id="UP000235371"/>
    </source>
</evidence>
<dbReference type="InterPro" id="IPR050416">
    <property type="entry name" value="FAD-linked_Oxidoreductase"/>
</dbReference>
<dbReference type="GeneID" id="36586208"/>
<evidence type="ECO:0000256" key="1">
    <source>
        <dbReference type="ARBA" id="ARBA00005466"/>
    </source>
</evidence>
<dbReference type="InParanoid" id="A0A2J6T9C0"/>
<dbReference type="RefSeq" id="XP_024736502.1">
    <property type="nucleotide sequence ID" value="XM_024878131.1"/>
</dbReference>
<dbReference type="PROSITE" id="PS51387">
    <property type="entry name" value="FAD_PCMH"/>
    <property type="match status" value="1"/>
</dbReference>
<evidence type="ECO:0000259" key="5">
    <source>
        <dbReference type="PROSITE" id="PS51387"/>
    </source>
</evidence>
<dbReference type="OrthoDB" id="2151789at2759"/>
<evidence type="ECO:0000256" key="4">
    <source>
        <dbReference type="ARBA" id="ARBA00023002"/>
    </source>
</evidence>
<organism evidence="6 7">
    <name type="scientific">Hyaloscypha bicolor E</name>
    <dbReference type="NCBI Taxonomy" id="1095630"/>
    <lineage>
        <taxon>Eukaryota</taxon>
        <taxon>Fungi</taxon>
        <taxon>Dikarya</taxon>
        <taxon>Ascomycota</taxon>
        <taxon>Pezizomycotina</taxon>
        <taxon>Leotiomycetes</taxon>
        <taxon>Helotiales</taxon>
        <taxon>Hyaloscyphaceae</taxon>
        <taxon>Hyaloscypha</taxon>
        <taxon>Hyaloscypha bicolor</taxon>
    </lineage>
</organism>
<proteinExistence type="inferred from homology"/>
<dbReference type="InterPro" id="IPR036318">
    <property type="entry name" value="FAD-bd_PCMH-like_sf"/>
</dbReference>